<dbReference type="EMBL" id="GGEC01077937">
    <property type="protein sequence ID" value="MBX58421.1"/>
    <property type="molecule type" value="Transcribed_RNA"/>
</dbReference>
<proteinExistence type="predicted"/>
<organism evidence="1">
    <name type="scientific">Rhizophora mucronata</name>
    <name type="common">Asiatic mangrove</name>
    <dbReference type="NCBI Taxonomy" id="61149"/>
    <lineage>
        <taxon>Eukaryota</taxon>
        <taxon>Viridiplantae</taxon>
        <taxon>Streptophyta</taxon>
        <taxon>Embryophyta</taxon>
        <taxon>Tracheophyta</taxon>
        <taxon>Spermatophyta</taxon>
        <taxon>Magnoliopsida</taxon>
        <taxon>eudicotyledons</taxon>
        <taxon>Gunneridae</taxon>
        <taxon>Pentapetalae</taxon>
        <taxon>rosids</taxon>
        <taxon>fabids</taxon>
        <taxon>Malpighiales</taxon>
        <taxon>Rhizophoraceae</taxon>
        <taxon>Rhizophora</taxon>
    </lineage>
</organism>
<name>A0A2P2PUM2_RHIMU</name>
<evidence type="ECO:0000313" key="1">
    <source>
        <dbReference type="EMBL" id="MBX58421.1"/>
    </source>
</evidence>
<accession>A0A2P2PUM2</accession>
<sequence>MKLSWLSKRQTQLLVQPALTLCLLLMRIWFLQPDVSCKL</sequence>
<dbReference type="AlphaFoldDB" id="A0A2P2PUM2"/>
<reference evidence="1" key="1">
    <citation type="submission" date="2018-02" db="EMBL/GenBank/DDBJ databases">
        <title>Rhizophora mucronata_Transcriptome.</title>
        <authorList>
            <person name="Meera S.P."/>
            <person name="Sreeshan A."/>
            <person name="Augustine A."/>
        </authorList>
    </citation>
    <scope>NUCLEOTIDE SEQUENCE</scope>
    <source>
        <tissue evidence="1">Leaf</tissue>
    </source>
</reference>
<protein>
    <submittedName>
        <fullName evidence="1">Uncharacterized protein</fullName>
    </submittedName>
</protein>